<dbReference type="Proteomes" id="UP000799755">
    <property type="component" value="Unassembled WGS sequence"/>
</dbReference>
<name>A0ACB6QFJ6_9PLEO</name>
<evidence type="ECO:0000313" key="1">
    <source>
        <dbReference type="EMBL" id="KAF2465645.1"/>
    </source>
</evidence>
<proteinExistence type="predicted"/>
<accession>A0ACB6QFJ6</accession>
<evidence type="ECO:0000313" key="2">
    <source>
        <dbReference type="Proteomes" id="UP000799755"/>
    </source>
</evidence>
<protein>
    <submittedName>
        <fullName evidence="1">Uncharacterized protein</fullName>
    </submittedName>
</protein>
<keyword evidence="2" id="KW-1185">Reference proteome</keyword>
<organism evidence="1 2">
    <name type="scientific">Lindgomyces ingoldianus</name>
    <dbReference type="NCBI Taxonomy" id="673940"/>
    <lineage>
        <taxon>Eukaryota</taxon>
        <taxon>Fungi</taxon>
        <taxon>Dikarya</taxon>
        <taxon>Ascomycota</taxon>
        <taxon>Pezizomycotina</taxon>
        <taxon>Dothideomycetes</taxon>
        <taxon>Pleosporomycetidae</taxon>
        <taxon>Pleosporales</taxon>
        <taxon>Lindgomycetaceae</taxon>
        <taxon>Lindgomyces</taxon>
    </lineage>
</organism>
<comment type="caution">
    <text evidence="1">The sequence shown here is derived from an EMBL/GenBank/DDBJ whole genome shotgun (WGS) entry which is preliminary data.</text>
</comment>
<reference evidence="1" key="1">
    <citation type="journal article" date="2020" name="Stud. Mycol.">
        <title>101 Dothideomycetes genomes: a test case for predicting lifestyles and emergence of pathogens.</title>
        <authorList>
            <person name="Haridas S."/>
            <person name="Albert R."/>
            <person name="Binder M."/>
            <person name="Bloem J."/>
            <person name="Labutti K."/>
            <person name="Salamov A."/>
            <person name="Andreopoulos B."/>
            <person name="Baker S."/>
            <person name="Barry K."/>
            <person name="Bills G."/>
            <person name="Bluhm B."/>
            <person name="Cannon C."/>
            <person name="Castanera R."/>
            <person name="Culley D."/>
            <person name="Daum C."/>
            <person name="Ezra D."/>
            <person name="Gonzalez J."/>
            <person name="Henrissat B."/>
            <person name="Kuo A."/>
            <person name="Liang C."/>
            <person name="Lipzen A."/>
            <person name="Lutzoni F."/>
            <person name="Magnuson J."/>
            <person name="Mondo S."/>
            <person name="Nolan M."/>
            <person name="Ohm R."/>
            <person name="Pangilinan J."/>
            <person name="Park H.-J."/>
            <person name="Ramirez L."/>
            <person name="Alfaro M."/>
            <person name="Sun H."/>
            <person name="Tritt A."/>
            <person name="Yoshinaga Y."/>
            <person name="Zwiers L.-H."/>
            <person name="Turgeon B."/>
            <person name="Goodwin S."/>
            <person name="Spatafora J."/>
            <person name="Crous P."/>
            <person name="Grigoriev I."/>
        </authorList>
    </citation>
    <scope>NUCLEOTIDE SEQUENCE</scope>
    <source>
        <strain evidence="1">ATCC 200398</strain>
    </source>
</reference>
<dbReference type="EMBL" id="MU003529">
    <property type="protein sequence ID" value="KAF2465645.1"/>
    <property type="molecule type" value="Genomic_DNA"/>
</dbReference>
<gene>
    <name evidence="1" type="ORF">BDR25DRAFT_360577</name>
</gene>
<sequence length="289" mass="32455">MRYAANRNRWRPSKVPTSLSEFSKTARLQKRMPSRQWKHTALEHILLQAACIAAEQTRLKSKKNGVSVDIESPGGLGQNRHRWFPREPLIDCLLEALHYVSSIFKSNTHQVEVVSTSSFQMCFRYINTTIGSATPEPVTVSGFSIALCKAFGNSNAKNQYLTARSEQDVVPNAADQQLFPQFPCIHPSLNGLRNDSICANWLCIEQTIINTDLSTHASRGIRTTIATTRATDTLDIKRSTPRVNNADLYPQRRPFSTTFNQCPFCSVTNLNPAIIQTFLPRQTLPHPSP</sequence>